<reference evidence="1 2" key="1">
    <citation type="submission" date="2014-10" db="EMBL/GenBank/DDBJ databases">
        <title>Pan-genome analysis of Brazilian lineage A amoebal mimiviruses.</title>
        <authorList>
            <person name="Assis F.L."/>
            <person name="Abrahao J.S."/>
            <person name="Kroon E.G."/>
            <person name="Dornas F.P."/>
            <person name="Andrade K.R."/>
            <person name="Borato P.V.M."/>
            <person name="Pilotto M.R."/>
            <person name="Benamar S."/>
            <person name="LaScola B."/>
            <person name="Colson P."/>
        </authorList>
    </citation>
    <scope>NUCLEOTIDE SEQUENCE [LARGE SCALE GENOMIC DNA]</scope>
    <source>
        <strain evidence="1 2">Kroon</strain>
    </source>
</reference>
<accession>A0A0G2Y950</accession>
<name>A0A0G2Y950_9VIRU</name>
<sequence length="37" mass="4372">MVPKNSQMILKFKCEKCQTIFESTINHLNFQCFCVDC</sequence>
<evidence type="ECO:0000313" key="2">
    <source>
        <dbReference type="Proteomes" id="UP000240461"/>
    </source>
</evidence>
<keyword evidence="2" id="KW-1185">Reference proteome</keyword>
<proteinExistence type="predicted"/>
<dbReference type="KEGG" id="vg:80514170"/>
<evidence type="ECO:0000313" key="1">
    <source>
        <dbReference type="EMBL" id="AKI80372.1"/>
    </source>
</evidence>
<dbReference type="EMBL" id="KM982402">
    <property type="protein sequence ID" value="AKI80372.1"/>
    <property type="molecule type" value="Genomic_DNA"/>
</dbReference>
<dbReference type="Proteomes" id="UP000240461">
    <property type="component" value="Segment"/>
</dbReference>
<protein>
    <submittedName>
        <fullName evidence="1">Uncharacterized protein</fullName>
    </submittedName>
</protein>
<organism evidence="1 2">
    <name type="scientific">Acanthamoeba polyphaga mimivirus Kroon</name>
    <dbReference type="NCBI Taxonomy" id="3069720"/>
    <lineage>
        <taxon>Viruses</taxon>
        <taxon>Varidnaviria</taxon>
        <taxon>Bamfordvirae</taxon>
        <taxon>Nucleocytoviricota</taxon>
        <taxon>Megaviricetes</taxon>
        <taxon>Imitervirales</taxon>
        <taxon>Mimiviridae</taxon>
        <taxon>Megamimivirinae</taxon>
        <taxon>Mimivirus</taxon>
        <taxon>Mimivirus lagoaense</taxon>
    </lineage>
</organism>